<evidence type="ECO:0000313" key="3">
    <source>
        <dbReference type="Proteomes" id="UP000694403"/>
    </source>
</evidence>
<evidence type="ECO:0000256" key="1">
    <source>
        <dbReference type="SAM" id="Phobius"/>
    </source>
</evidence>
<organism evidence="2 3">
    <name type="scientific">Chelydra serpentina</name>
    <name type="common">Snapping turtle</name>
    <name type="synonym">Testudo serpentina</name>
    <dbReference type="NCBI Taxonomy" id="8475"/>
    <lineage>
        <taxon>Eukaryota</taxon>
        <taxon>Metazoa</taxon>
        <taxon>Chordata</taxon>
        <taxon>Craniata</taxon>
        <taxon>Vertebrata</taxon>
        <taxon>Euteleostomi</taxon>
        <taxon>Archelosauria</taxon>
        <taxon>Testudinata</taxon>
        <taxon>Testudines</taxon>
        <taxon>Cryptodira</taxon>
        <taxon>Durocryptodira</taxon>
        <taxon>Americhelydia</taxon>
        <taxon>Chelydroidea</taxon>
        <taxon>Chelydridae</taxon>
        <taxon>Chelydra</taxon>
    </lineage>
</organism>
<accession>A0A8C3XRG7</accession>
<keyword evidence="1" id="KW-1133">Transmembrane helix</keyword>
<dbReference type="AlphaFoldDB" id="A0A8C3XRG7"/>
<reference evidence="2" key="1">
    <citation type="submission" date="2025-08" db="UniProtKB">
        <authorList>
            <consortium name="Ensembl"/>
        </authorList>
    </citation>
    <scope>IDENTIFICATION</scope>
</reference>
<dbReference type="Proteomes" id="UP000694403">
    <property type="component" value="Unplaced"/>
</dbReference>
<evidence type="ECO:0000313" key="2">
    <source>
        <dbReference type="Ensembl" id="ENSCSRP00000017223.1"/>
    </source>
</evidence>
<sequence>KNKNSLILDPLLLLAGCFAWLVGKSRKQHKIMPPEVTGTPEFDRIFRCLRHRPNHSATIFEYTGYTVQPTYFTHCEV</sequence>
<dbReference type="Ensembl" id="ENSCSRT00000018021.1">
    <property type="protein sequence ID" value="ENSCSRP00000017223.1"/>
    <property type="gene ID" value="ENSCSRG00000013247.1"/>
</dbReference>
<keyword evidence="1" id="KW-0812">Transmembrane</keyword>
<feature type="transmembrane region" description="Helical" evidence="1">
    <location>
        <begin position="6"/>
        <end position="23"/>
    </location>
</feature>
<dbReference type="InterPro" id="IPR023352">
    <property type="entry name" value="MAPEG-like_dom_sf"/>
</dbReference>
<name>A0A8C3XRG7_CHESE</name>
<dbReference type="SUPFAM" id="SSF161084">
    <property type="entry name" value="MAPEG domain-like"/>
    <property type="match status" value="1"/>
</dbReference>
<keyword evidence="1" id="KW-0472">Membrane</keyword>
<protein>
    <submittedName>
        <fullName evidence="2">Uncharacterized protein</fullName>
    </submittedName>
</protein>
<keyword evidence="3" id="KW-1185">Reference proteome</keyword>
<dbReference type="Gene3D" id="1.20.120.550">
    <property type="entry name" value="Membrane associated eicosanoid/glutathione metabolism-like domain"/>
    <property type="match status" value="1"/>
</dbReference>
<proteinExistence type="predicted"/>
<reference evidence="2" key="2">
    <citation type="submission" date="2025-09" db="UniProtKB">
        <authorList>
            <consortium name="Ensembl"/>
        </authorList>
    </citation>
    <scope>IDENTIFICATION</scope>
</reference>